<dbReference type="OrthoDB" id="536881at2759"/>
<protein>
    <submittedName>
        <fullName evidence="2">Uncharacterized protein</fullName>
    </submittedName>
</protein>
<name>A0A2K3Q2E4_9HYPO</name>
<evidence type="ECO:0000313" key="3">
    <source>
        <dbReference type="Proteomes" id="UP000236621"/>
    </source>
</evidence>
<accession>A0A2K3Q2E4</accession>
<keyword evidence="3" id="KW-1185">Reference proteome</keyword>
<comment type="caution">
    <text evidence="2">The sequence shown here is derived from an EMBL/GenBank/DDBJ whole genome shotgun (WGS) entry which is preliminary data.</text>
</comment>
<feature type="region of interest" description="Disordered" evidence="1">
    <location>
        <begin position="1"/>
        <end position="57"/>
    </location>
</feature>
<evidence type="ECO:0000256" key="1">
    <source>
        <dbReference type="SAM" id="MobiDB-lite"/>
    </source>
</evidence>
<reference evidence="2 3" key="1">
    <citation type="submission" date="2017-08" db="EMBL/GenBank/DDBJ databases">
        <title>Harnessing the power of phylogenomics to disentangle the directionality and signatures of interkingdom host jumping in the parasitic fungal genus Tolypocladium.</title>
        <authorList>
            <person name="Quandt C.A."/>
            <person name="Patterson W."/>
            <person name="Spatafora J.W."/>
        </authorList>
    </citation>
    <scope>NUCLEOTIDE SEQUENCE [LARGE SCALE GENOMIC DNA]</scope>
    <source>
        <strain evidence="2 3">CBS 113982</strain>
    </source>
</reference>
<sequence length="291" mass="31633">MTRAMDDQGSGTDSTSTKRRGGGFADCGFATRRPCPSPHEQRQMPKPEASSPLEQNRAAHAVRPPAVFPRMWWCVPPAQGPAWHGLALVWRAVARASGLFHPLRAQEKRRLPLPPLLLLLPPLAPSAAVVAAAVSPSFLLSIRDARLSVRHRNALLDHRSLLLPTHCRVGRRINRRFLGRRQRASPPSPSAVTGPLAAARALRLPSSTPALRGLILSLVTSLSLALLRISPSLPTPFLLGRPPAHSATPALDSAIAPASRDLRLRKGDPEAKLRRRLVADAEPNILFHNIF</sequence>
<dbReference type="Proteomes" id="UP000236621">
    <property type="component" value="Unassembled WGS sequence"/>
</dbReference>
<organism evidence="2 3">
    <name type="scientific">Tolypocladium capitatum</name>
    <dbReference type="NCBI Taxonomy" id="45235"/>
    <lineage>
        <taxon>Eukaryota</taxon>
        <taxon>Fungi</taxon>
        <taxon>Dikarya</taxon>
        <taxon>Ascomycota</taxon>
        <taxon>Pezizomycotina</taxon>
        <taxon>Sordariomycetes</taxon>
        <taxon>Hypocreomycetidae</taxon>
        <taxon>Hypocreales</taxon>
        <taxon>Ophiocordycipitaceae</taxon>
        <taxon>Tolypocladium</taxon>
    </lineage>
</organism>
<evidence type="ECO:0000313" key="2">
    <source>
        <dbReference type="EMBL" id="PNY21674.1"/>
    </source>
</evidence>
<dbReference type="AlphaFoldDB" id="A0A2K3Q2E4"/>
<dbReference type="EMBL" id="NRSZ01001234">
    <property type="protein sequence ID" value="PNY21674.1"/>
    <property type="molecule type" value="Genomic_DNA"/>
</dbReference>
<proteinExistence type="predicted"/>
<gene>
    <name evidence="2" type="ORF">TCAP_07221</name>
</gene>